<dbReference type="EMBL" id="FMCR01000001">
    <property type="protein sequence ID" value="SCE71449.1"/>
    <property type="molecule type" value="Genomic_DNA"/>
</dbReference>
<organism evidence="1 2">
    <name type="scientific">Micromonospora saelicesensis</name>
    <dbReference type="NCBI Taxonomy" id="285676"/>
    <lineage>
        <taxon>Bacteria</taxon>
        <taxon>Bacillati</taxon>
        <taxon>Actinomycetota</taxon>
        <taxon>Actinomycetes</taxon>
        <taxon>Micromonosporales</taxon>
        <taxon>Micromonosporaceae</taxon>
        <taxon>Micromonospora</taxon>
    </lineage>
</organism>
<evidence type="ECO:0000313" key="2">
    <source>
        <dbReference type="Proteomes" id="UP000198864"/>
    </source>
</evidence>
<name>A0A1C4UIE6_9ACTN</name>
<accession>A0A1C4UIE6</accession>
<gene>
    <name evidence="1" type="ORF">GA0070561_1065</name>
</gene>
<proteinExistence type="predicted"/>
<dbReference type="RefSeq" id="WP_091394882.1">
    <property type="nucleotide sequence ID" value="NZ_PYAI01000454.1"/>
</dbReference>
<evidence type="ECO:0000313" key="1">
    <source>
        <dbReference type="EMBL" id="SCE71449.1"/>
    </source>
</evidence>
<dbReference type="AlphaFoldDB" id="A0A1C4UIE6"/>
<dbReference type="Proteomes" id="UP000198864">
    <property type="component" value="Unassembled WGS sequence"/>
</dbReference>
<sequence>MDNSNRRNRALLSVAALIAATIGTSIILQPAAHSEQPSLIRDQVLRHEQLVADCMKVRGFEYEVTVPGDLLVEEARAAAEADGRDIRAAVEQASAARGTSPSPNELLVAGLEPRQQQAWGDALWGTDDTAGCMDSTLQAAARVDVEAGLRRAEAILAQAKSDPTVQSAERTYVACMTTQGYAVTSVDGIHEYVGRRAEVLSEEAGQKLEDKAYARHDACVRPYNQTFNATHLRLLGGK</sequence>
<protein>
    <submittedName>
        <fullName evidence="1">Uncharacterized protein</fullName>
    </submittedName>
</protein>
<reference evidence="1 2" key="1">
    <citation type="submission" date="2016-06" db="EMBL/GenBank/DDBJ databases">
        <authorList>
            <person name="Kjaerup R.B."/>
            <person name="Dalgaard T.S."/>
            <person name="Juul-Madsen H.R."/>
        </authorList>
    </citation>
    <scope>NUCLEOTIDE SEQUENCE [LARGE SCALE GENOMIC DNA]</scope>
    <source>
        <strain evidence="1 2">DSM 44871</strain>
    </source>
</reference>